<comment type="caution">
    <text evidence="1">The sequence shown here is derived from an EMBL/GenBank/DDBJ whole genome shotgun (WGS) entry which is preliminary data.</text>
</comment>
<organism evidence="1 2">
    <name type="scientific">Brevifollis gellanilyticus</name>
    <dbReference type="NCBI Taxonomy" id="748831"/>
    <lineage>
        <taxon>Bacteria</taxon>
        <taxon>Pseudomonadati</taxon>
        <taxon>Verrucomicrobiota</taxon>
        <taxon>Verrucomicrobiia</taxon>
        <taxon>Verrucomicrobiales</taxon>
        <taxon>Verrucomicrobiaceae</taxon>
    </lineage>
</organism>
<evidence type="ECO:0000313" key="2">
    <source>
        <dbReference type="Proteomes" id="UP000321577"/>
    </source>
</evidence>
<dbReference type="Proteomes" id="UP000321577">
    <property type="component" value="Unassembled WGS sequence"/>
</dbReference>
<gene>
    <name evidence="1" type="ORF">BGE01nite_27700</name>
</gene>
<dbReference type="RefSeq" id="WP_146851057.1">
    <property type="nucleotide sequence ID" value="NZ_BKAG01000018.1"/>
</dbReference>
<reference evidence="1 2" key="1">
    <citation type="submission" date="2019-07" db="EMBL/GenBank/DDBJ databases">
        <title>Whole genome shotgun sequence of Brevifollis gellanilyticus NBRC 108608.</title>
        <authorList>
            <person name="Hosoyama A."/>
            <person name="Uohara A."/>
            <person name="Ohji S."/>
            <person name="Ichikawa N."/>
        </authorList>
    </citation>
    <scope>NUCLEOTIDE SEQUENCE [LARGE SCALE GENOMIC DNA]</scope>
    <source>
        <strain evidence="1 2">NBRC 108608</strain>
    </source>
</reference>
<accession>A0A512M9R3</accession>
<keyword evidence="2" id="KW-1185">Reference proteome</keyword>
<name>A0A512M9R3_9BACT</name>
<evidence type="ECO:0008006" key="3">
    <source>
        <dbReference type="Google" id="ProtNLM"/>
    </source>
</evidence>
<dbReference type="Pfam" id="PF14081">
    <property type="entry name" value="DUF4262"/>
    <property type="match status" value="1"/>
</dbReference>
<proteinExistence type="predicted"/>
<dbReference type="InterPro" id="IPR025358">
    <property type="entry name" value="DUF4262"/>
</dbReference>
<evidence type="ECO:0000313" key="1">
    <source>
        <dbReference type="EMBL" id="GEP43479.1"/>
    </source>
</evidence>
<sequence>MSPEFKKTFFDEQEKQIAQHGFSTVSVKGKTCSYSYTVGLFKSYGHPEMLVFGLPPSTAHGVLSDMAHQAREGAPFDMSKPTDRLFADCDAFFVRVPEEEFQDYVLSAIRFNDGEEFPVFQVVWPSGKDGCYPWDADVDPEFVALQPILGIPNQQV</sequence>
<dbReference type="AlphaFoldDB" id="A0A512M9R3"/>
<dbReference type="OrthoDB" id="9793188at2"/>
<dbReference type="EMBL" id="BKAG01000018">
    <property type="protein sequence ID" value="GEP43479.1"/>
    <property type="molecule type" value="Genomic_DNA"/>
</dbReference>
<protein>
    <recommendedName>
        <fullName evidence="3">DUF4262 domain-containing protein</fullName>
    </recommendedName>
</protein>